<evidence type="ECO:0000256" key="1">
    <source>
        <dbReference type="ARBA" id="ARBA00006845"/>
    </source>
</evidence>
<organism evidence="3 4">
    <name type="scientific">Dyadobacter linearis</name>
    <dbReference type="NCBI Taxonomy" id="2823330"/>
    <lineage>
        <taxon>Bacteria</taxon>
        <taxon>Pseudomonadati</taxon>
        <taxon>Bacteroidota</taxon>
        <taxon>Cytophagia</taxon>
        <taxon>Cytophagales</taxon>
        <taxon>Spirosomataceae</taxon>
        <taxon>Dyadobacter</taxon>
    </lineage>
</organism>
<gene>
    <name evidence="3" type="ORF">DYBT9623_00807</name>
</gene>
<dbReference type="InterPro" id="IPR000468">
    <property type="entry name" value="Barstar"/>
</dbReference>
<comment type="caution">
    <text evidence="3">The sequence shown here is derived from an EMBL/GenBank/DDBJ whole genome shotgun (WGS) entry which is preliminary data.</text>
</comment>
<dbReference type="Pfam" id="PF01337">
    <property type="entry name" value="Barstar"/>
    <property type="match status" value="1"/>
</dbReference>
<feature type="domain" description="Barstar (barnase inhibitor)" evidence="2">
    <location>
        <begin position="1"/>
        <end position="75"/>
    </location>
</feature>
<accession>A0ABM8UKR2</accession>
<keyword evidence="4" id="KW-1185">Reference proteome</keyword>
<dbReference type="EMBL" id="CAJRAU010000001">
    <property type="protein sequence ID" value="CAG5068079.1"/>
    <property type="molecule type" value="Genomic_DNA"/>
</dbReference>
<evidence type="ECO:0000313" key="3">
    <source>
        <dbReference type="EMBL" id="CAG5068079.1"/>
    </source>
</evidence>
<name>A0ABM8UKR2_9BACT</name>
<comment type="similarity">
    <text evidence="1">Belongs to the barstar family.</text>
</comment>
<evidence type="ECO:0000313" key="4">
    <source>
        <dbReference type="Proteomes" id="UP000679725"/>
    </source>
</evidence>
<dbReference type="InterPro" id="IPR035905">
    <property type="entry name" value="Barstar-like_sf"/>
</dbReference>
<protein>
    <recommendedName>
        <fullName evidence="2">Barstar (barnase inhibitor) domain-containing protein</fullName>
    </recommendedName>
</protein>
<proteinExistence type="inferred from homology"/>
<sequence>MMQLVINGSSVEDIASFYDEINRVFMADENWKIGPSLDAFDDLLYGGFGAIRNAERVEVVWQDIEKSRAALGYEATKAYFLEKLKPGSPFNKVLFEEKLAALENGTGETYFDTIMHIIAEHKNIALKN</sequence>
<dbReference type="Gene3D" id="3.30.370.10">
    <property type="entry name" value="Barstar-like"/>
    <property type="match status" value="1"/>
</dbReference>
<dbReference type="Proteomes" id="UP000679725">
    <property type="component" value="Unassembled WGS sequence"/>
</dbReference>
<dbReference type="SUPFAM" id="SSF52038">
    <property type="entry name" value="Barstar-related"/>
    <property type="match status" value="1"/>
</dbReference>
<evidence type="ECO:0000259" key="2">
    <source>
        <dbReference type="Pfam" id="PF01337"/>
    </source>
</evidence>
<dbReference type="RefSeq" id="WP_215232196.1">
    <property type="nucleotide sequence ID" value="NZ_CAJRAU010000001.1"/>
</dbReference>
<reference evidence="3 4" key="1">
    <citation type="submission" date="2021-04" db="EMBL/GenBank/DDBJ databases">
        <authorList>
            <person name="Rodrigo-Torres L."/>
            <person name="Arahal R. D."/>
            <person name="Lucena T."/>
        </authorList>
    </citation>
    <scope>NUCLEOTIDE SEQUENCE [LARGE SCALE GENOMIC DNA]</scope>
    <source>
        <strain evidence="3 4">CECT 9623</strain>
    </source>
</reference>